<dbReference type="RefSeq" id="WP_310920599.1">
    <property type="nucleotide sequence ID" value="NZ_JAMQON010000004.1"/>
</dbReference>
<evidence type="ECO:0000313" key="2">
    <source>
        <dbReference type="Proteomes" id="UP001259659"/>
    </source>
</evidence>
<dbReference type="InterPro" id="IPR007497">
    <property type="entry name" value="SIMPL/DUF541"/>
</dbReference>
<reference evidence="1 2" key="1">
    <citation type="submission" date="2022-06" db="EMBL/GenBank/DDBJ databases">
        <title>Haloarcula sp. a new haloarchaeum isolate from saline soil.</title>
        <authorList>
            <person name="Strakova D."/>
            <person name="Galisteo C."/>
            <person name="Sanchez-Porro C."/>
            <person name="Ventosa A."/>
        </authorList>
    </citation>
    <scope>NUCLEOTIDE SEQUENCE [LARGE SCALE GENOMIC DNA]</scope>
    <source>
        <strain evidence="1 2">S1CR25-12</strain>
    </source>
</reference>
<evidence type="ECO:0000313" key="1">
    <source>
        <dbReference type="EMBL" id="MDS0260835.1"/>
    </source>
</evidence>
<organism evidence="1 2">
    <name type="scientific">Haloarcula saliterrae</name>
    <dbReference type="NCBI Taxonomy" id="2950534"/>
    <lineage>
        <taxon>Archaea</taxon>
        <taxon>Methanobacteriati</taxon>
        <taxon>Methanobacteriota</taxon>
        <taxon>Stenosarchaea group</taxon>
        <taxon>Halobacteria</taxon>
        <taxon>Halobacteriales</taxon>
        <taxon>Haloarculaceae</taxon>
        <taxon>Haloarcula</taxon>
    </lineage>
</organism>
<dbReference type="PANTHER" id="PTHR34387">
    <property type="entry name" value="SLR1258 PROTEIN"/>
    <property type="match status" value="1"/>
</dbReference>
<keyword evidence="2" id="KW-1185">Reference proteome</keyword>
<dbReference type="PANTHER" id="PTHR34387:SF2">
    <property type="entry name" value="SLR1258 PROTEIN"/>
    <property type="match status" value="1"/>
</dbReference>
<gene>
    <name evidence="1" type="ORF">NDI56_15620</name>
</gene>
<comment type="caution">
    <text evidence="1">The sequence shown here is derived from an EMBL/GenBank/DDBJ whole genome shotgun (WGS) entry which is preliminary data.</text>
</comment>
<dbReference type="Pfam" id="PF04402">
    <property type="entry name" value="SIMPL"/>
    <property type="match status" value="1"/>
</dbReference>
<dbReference type="Proteomes" id="UP001259659">
    <property type="component" value="Unassembled WGS sequence"/>
</dbReference>
<accession>A0ABU2FEZ3</accession>
<dbReference type="EMBL" id="JAMQON010000004">
    <property type="protein sequence ID" value="MDS0260835.1"/>
    <property type="molecule type" value="Genomic_DNA"/>
</dbReference>
<dbReference type="Gene3D" id="3.30.110.170">
    <property type="entry name" value="Protein of unknown function (DUF541), domain 1"/>
    <property type="match status" value="1"/>
</dbReference>
<sequence>MDTQPLAVVGVLALLVAGGAGFALADTGTAPTAETTPTAETENATVTVSADATVERTPDEATVTVAAVGRGETAAAARDNLSDDAVESALEAEGATVTSSRFSVRPEYDYRESGRELVGYVAVHTVEAETTDVEAVGTLVDAAVDSGADRVEGITYSLSDETRADAREDALTTAMDRARGDATTLASAEDRGVGDAVTIQTSERGQPVVRAEFATAADSGQTDISPGPVTVGATVQVTYELE</sequence>
<name>A0ABU2FEZ3_9EURY</name>
<dbReference type="Gene3D" id="3.30.70.2970">
    <property type="entry name" value="Protein of unknown function (DUF541), domain 2"/>
    <property type="match status" value="1"/>
</dbReference>
<protein>
    <submittedName>
        <fullName evidence="1">SIMPL domain-containing protein</fullName>
    </submittedName>
</protein>
<proteinExistence type="predicted"/>
<dbReference type="InterPro" id="IPR052022">
    <property type="entry name" value="26kDa_periplasmic_antigen"/>
</dbReference>